<dbReference type="PANTHER" id="PTHR17204:SF25">
    <property type="entry name" value="RRM DOMAIN-CONTAINING PROTEIN"/>
    <property type="match status" value="1"/>
</dbReference>
<dbReference type="GO" id="GO:0008380">
    <property type="term" value="P:RNA splicing"/>
    <property type="evidence" value="ECO:0007669"/>
    <property type="project" value="UniProtKB-KW"/>
</dbReference>
<dbReference type="InterPro" id="IPR011990">
    <property type="entry name" value="TPR-like_helical_dom_sf"/>
</dbReference>
<feature type="compositionally biased region" description="Basic and acidic residues" evidence="8">
    <location>
        <begin position="414"/>
        <end position="428"/>
    </location>
</feature>
<dbReference type="InterPro" id="IPR034217">
    <property type="entry name" value="SART3_RRM1"/>
</dbReference>
<reference evidence="10 11" key="1">
    <citation type="submission" date="2024-02" db="EMBL/GenBank/DDBJ databases">
        <title>Chromosome-scale genome assembly of the rough periwinkle Littorina saxatilis.</title>
        <authorList>
            <person name="De Jode A."/>
            <person name="Faria R."/>
            <person name="Formenti G."/>
            <person name="Sims Y."/>
            <person name="Smith T.P."/>
            <person name="Tracey A."/>
            <person name="Wood J.M.D."/>
            <person name="Zagrodzka Z.B."/>
            <person name="Johannesson K."/>
            <person name="Butlin R.K."/>
            <person name="Leder E.H."/>
        </authorList>
    </citation>
    <scope>NUCLEOTIDE SEQUENCE [LARGE SCALE GENOMIC DNA]</scope>
    <source>
        <strain evidence="10">Snail1</strain>
        <tissue evidence="10">Muscle</tissue>
    </source>
</reference>
<dbReference type="SUPFAM" id="SSF54928">
    <property type="entry name" value="RNA-binding domain, RBD"/>
    <property type="match status" value="2"/>
</dbReference>
<keyword evidence="6" id="KW-0539">Nucleus</keyword>
<feature type="compositionally biased region" description="Low complexity" evidence="8">
    <location>
        <begin position="650"/>
        <end position="664"/>
    </location>
</feature>
<dbReference type="SMART" id="SM00360">
    <property type="entry name" value="RRM"/>
    <property type="match status" value="2"/>
</dbReference>
<evidence type="ECO:0000259" key="9">
    <source>
        <dbReference type="PROSITE" id="PS50102"/>
    </source>
</evidence>
<evidence type="ECO:0000256" key="5">
    <source>
        <dbReference type="ARBA" id="ARBA00023187"/>
    </source>
</evidence>
<dbReference type="GO" id="GO:0005634">
    <property type="term" value="C:nucleus"/>
    <property type="evidence" value="ECO:0007669"/>
    <property type="project" value="UniProtKB-SubCell"/>
</dbReference>
<dbReference type="GO" id="GO:0006397">
    <property type="term" value="P:mRNA processing"/>
    <property type="evidence" value="ECO:0007669"/>
    <property type="project" value="UniProtKB-KW"/>
</dbReference>
<dbReference type="AlphaFoldDB" id="A0AAN9FW61"/>
<feature type="compositionally biased region" description="Basic and acidic residues" evidence="8">
    <location>
        <begin position="385"/>
        <end position="394"/>
    </location>
</feature>
<dbReference type="PANTHER" id="PTHR17204">
    <property type="entry name" value="PRE-MRNA PROCESSING PROTEIN PRP39-RELATED"/>
    <property type="match status" value="1"/>
</dbReference>
<dbReference type="SMART" id="SM00386">
    <property type="entry name" value="HAT"/>
    <property type="match status" value="5"/>
</dbReference>
<keyword evidence="2" id="KW-0507">mRNA processing</keyword>
<feature type="domain" description="RRM" evidence="9">
    <location>
        <begin position="530"/>
        <end position="607"/>
    </location>
</feature>
<keyword evidence="3" id="KW-0677">Repeat</keyword>
<feature type="compositionally biased region" description="Basic and acidic residues" evidence="8">
    <location>
        <begin position="676"/>
        <end position="687"/>
    </location>
</feature>
<feature type="compositionally biased region" description="Polar residues" evidence="8">
    <location>
        <begin position="357"/>
        <end position="370"/>
    </location>
</feature>
<dbReference type="InterPro" id="IPR035979">
    <property type="entry name" value="RBD_domain_sf"/>
</dbReference>
<dbReference type="EMBL" id="JBAMIC010004070">
    <property type="protein sequence ID" value="KAK7087738.1"/>
    <property type="molecule type" value="Genomic_DNA"/>
</dbReference>
<evidence type="ECO:0000256" key="7">
    <source>
        <dbReference type="PROSITE-ProRule" id="PRU00176"/>
    </source>
</evidence>
<dbReference type="GO" id="GO:0003723">
    <property type="term" value="F:RNA binding"/>
    <property type="evidence" value="ECO:0007669"/>
    <property type="project" value="UniProtKB-UniRule"/>
</dbReference>
<feature type="domain" description="RRM" evidence="9">
    <location>
        <begin position="435"/>
        <end position="511"/>
    </location>
</feature>
<dbReference type="InterPro" id="IPR012677">
    <property type="entry name" value="Nucleotide-bd_a/b_plait_sf"/>
</dbReference>
<dbReference type="SUPFAM" id="SSF48452">
    <property type="entry name" value="TPR-like"/>
    <property type="match status" value="1"/>
</dbReference>
<organism evidence="10 11">
    <name type="scientific">Littorina saxatilis</name>
    <dbReference type="NCBI Taxonomy" id="31220"/>
    <lineage>
        <taxon>Eukaryota</taxon>
        <taxon>Metazoa</taxon>
        <taxon>Spiralia</taxon>
        <taxon>Lophotrochozoa</taxon>
        <taxon>Mollusca</taxon>
        <taxon>Gastropoda</taxon>
        <taxon>Caenogastropoda</taxon>
        <taxon>Littorinimorpha</taxon>
        <taxon>Littorinoidea</taxon>
        <taxon>Littorinidae</taxon>
        <taxon>Littorina</taxon>
    </lineage>
</organism>
<dbReference type="Proteomes" id="UP001374579">
    <property type="component" value="Unassembled WGS sequence"/>
</dbReference>
<protein>
    <recommendedName>
        <fullName evidence="9">RRM domain-containing protein</fullName>
    </recommendedName>
</protein>
<feature type="region of interest" description="Disordered" evidence="8">
    <location>
        <begin position="322"/>
        <end position="428"/>
    </location>
</feature>
<dbReference type="InterPro" id="IPR059164">
    <property type="entry name" value="HAT_PRP39_C"/>
</dbReference>
<proteinExistence type="predicted"/>
<dbReference type="InterPro" id="IPR003107">
    <property type="entry name" value="HAT"/>
</dbReference>
<dbReference type="Gene3D" id="1.25.40.10">
    <property type="entry name" value="Tetratricopeptide repeat domain"/>
    <property type="match status" value="1"/>
</dbReference>
<dbReference type="InterPro" id="IPR034218">
    <property type="entry name" value="SART3_RRM2"/>
</dbReference>
<feature type="region of interest" description="Disordered" evidence="8">
    <location>
        <begin position="607"/>
        <end position="687"/>
    </location>
</feature>
<gene>
    <name evidence="10" type="ORF">V1264_021749</name>
</gene>
<keyword evidence="11" id="KW-1185">Reference proteome</keyword>
<evidence type="ECO:0000256" key="1">
    <source>
        <dbReference type="ARBA" id="ARBA00004123"/>
    </source>
</evidence>
<comment type="caution">
    <text evidence="10">The sequence shown here is derived from an EMBL/GenBank/DDBJ whole genome shotgun (WGS) entry which is preliminary data.</text>
</comment>
<dbReference type="InterPro" id="IPR008669">
    <property type="entry name" value="LSM_interact"/>
</dbReference>
<dbReference type="Pfam" id="PF05391">
    <property type="entry name" value="Lsm_interact"/>
    <property type="match status" value="1"/>
</dbReference>
<dbReference type="InterPro" id="IPR000504">
    <property type="entry name" value="RRM_dom"/>
</dbReference>
<keyword evidence="5" id="KW-0508">mRNA splicing</keyword>
<comment type="subcellular location">
    <subcellularLocation>
        <location evidence="1">Nucleus</location>
    </subcellularLocation>
</comment>
<dbReference type="PROSITE" id="PS50102">
    <property type="entry name" value="RRM"/>
    <property type="match status" value="2"/>
</dbReference>
<keyword evidence="4 7" id="KW-0694">RNA-binding</keyword>
<accession>A0AAN9FW61</accession>
<evidence type="ECO:0000256" key="8">
    <source>
        <dbReference type="SAM" id="MobiDB-lite"/>
    </source>
</evidence>
<dbReference type="CDD" id="cd12391">
    <property type="entry name" value="RRM1_SART3"/>
    <property type="match status" value="1"/>
</dbReference>
<evidence type="ECO:0000256" key="2">
    <source>
        <dbReference type="ARBA" id="ARBA00022664"/>
    </source>
</evidence>
<dbReference type="Pfam" id="PF00076">
    <property type="entry name" value="RRM_1"/>
    <property type="match status" value="2"/>
</dbReference>
<evidence type="ECO:0000256" key="3">
    <source>
        <dbReference type="ARBA" id="ARBA00022737"/>
    </source>
</evidence>
<sequence length="687" mass="78016">MEETFAEHKEWVGGTVNPGVQKVYGKALDTLKKVKPFEAALLAAEAPRLAEYQKYLEFEMSEGDPARIQCLFERALLENCLVPELWIQYTKYLDEKLKIGSMSMAAYERAMRNSPWSGTLWRNYILTLERNSQPFETIKGTMDKALAAGLTDSSDYLLVWTVYCDYLRRRIDWNKDHETELETYRLTVERAADHLFNFFGLEGDPEASLRQFWADIEARHCKNLERARELWNQVMQEGYGSQAAMWLNYYRLERTFGDVKHCRRILQRALNSVTDWLEAVTQAYLDFEREEGTLEDYEQAYSKCEAQLARVNERKAKAADKEAAIQEQKKLQRAATKAHKKGEKTNEKEAQSAAKDANSQKNSGKWSASITGARPVNDNSRKRKMNEERTDGFKAPHPRAFGVSAEDLQPPAKRTREEEDEHGRSVQHDASKDNVTAFVSNLAFQMSEDRVKEFFDKCGEVVEVRLVKNFKGMSKGYGYVEFTDANEVLLALKLDRQPIDGRPVFVSRCEDRNSGSKTHQFKYATSLEKNKLFIKNLPFTCSVEALEKIFGEHGKLKEARLVTYRSGAPKGLAYVEYETEEEASQAVLKTDGLEIGDHKIEVAISNPPQRKQPLNSLVPSLGGGKIETETRGRARTQVALVPRAVKRPGAAPSKPSATAASNPAQKSGDATTTEKMSNEDFRKMLLK</sequence>
<evidence type="ECO:0000313" key="11">
    <source>
        <dbReference type="Proteomes" id="UP001374579"/>
    </source>
</evidence>
<dbReference type="Pfam" id="PF23241">
    <property type="entry name" value="HAT_PRP39_C"/>
    <property type="match status" value="1"/>
</dbReference>
<name>A0AAN9FW61_9CAEN</name>
<evidence type="ECO:0000256" key="4">
    <source>
        <dbReference type="ARBA" id="ARBA00022884"/>
    </source>
</evidence>
<dbReference type="CDD" id="cd12392">
    <property type="entry name" value="RRM2_SART3"/>
    <property type="match status" value="1"/>
</dbReference>
<dbReference type="Gene3D" id="3.30.70.330">
    <property type="match status" value="2"/>
</dbReference>
<evidence type="ECO:0000313" key="10">
    <source>
        <dbReference type="EMBL" id="KAK7087738.1"/>
    </source>
</evidence>
<evidence type="ECO:0000256" key="6">
    <source>
        <dbReference type="ARBA" id="ARBA00023242"/>
    </source>
</evidence>
<feature type="compositionally biased region" description="Polar residues" evidence="8">
    <location>
        <begin position="607"/>
        <end position="618"/>
    </location>
</feature>